<dbReference type="Pfam" id="PF07992">
    <property type="entry name" value="Pyr_redox_2"/>
    <property type="match status" value="1"/>
</dbReference>
<dbReference type="PRINTS" id="PR00368">
    <property type="entry name" value="FADPNR"/>
</dbReference>
<evidence type="ECO:0000256" key="4">
    <source>
        <dbReference type="ARBA" id="ARBA00023002"/>
    </source>
</evidence>
<evidence type="ECO:0000259" key="5">
    <source>
        <dbReference type="Pfam" id="PF07992"/>
    </source>
</evidence>
<keyword evidence="4" id="KW-0560">Oxidoreductase</keyword>
<dbReference type="SUPFAM" id="SSF51905">
    <property type="entry name" value="FAD/NAD(P)-binding domain"/>
    <property type="match status" value="1"/>
</dbReference>
<evidence type="ECO:0000256" key="1">
    <source>
        <dbReference type="ARBA" id="ARBA00006442"/>
    </source>
</evidence>
<evidence type="ECO:0000256" key="3">
    <source>
        <dbReference type="ARBA" id="ARBA00022827"/>
    </source>
</evidence>
<name>A0A8H6NQX7_9PEZI</name>
<dbReference type="InterPro" id="IPR036188">
    <property type="entry name" value="FAD/NAD-bd_sf"/>
</dbReference>
<reference evidence="6" key="1">
    <citation type="journal article" date="2020" name="Phytopathology">
        <title>Genome Sequence Resources of Colletotrichum truncatum, C. plurivorum, C. musicola, and C. sojae: Four Species Pathogenic to Soybean (Glycine max).</title>
        <authorList>
            <person name="Rogerio F."/>
            <person name="Boufleur T.R."/>
            <person name="Ciampi-Guillardi M."/>
            <person name="Sukno S.A."/>
            <person name="Thon M.R."/>
            <person name="Massola Junior N.S."/>
            <person name="Baroncelli R."/>
        </authorList>
    </citation>
    <scope>NUCLEOTIDE SEQUENCE</scope>
    <source>
        <strain evidence="6">LFN00145</strain>
    </source>
</reference>
<dbReference type="PANTHER" id="PTHR43735:SF3">
    <property type="entry name" value="FERROPTOSIS SUPPRESSOR PROTEIN 1"/>
    <property type="match status" value="1"/>
</dbReference>
<dbReference type="PRINTS" id="PR00411">
    <property type="entry name" value="PNDRDTASEI"/>
</dbReference>
<accession>A0A8H6NQX7</accession>
<dbReference type="Gene3D" id="3.50.50.100">
    <property type="match status" value="1"/>
</dbReference>
<dbReference type="AlphaFoldDB" id="A0A8H6NQX7"/>
<organism evidence="6 7">
    <name type="scientific">Colletotrichum plurivorum</name>
    <dbReference type="NCBI Taxonomy" id="2175906"/>
    <lineage>
        <taxon>Eukaryota</taxon>
        <taxon>Fungi</taxon>
        <taxon>Dikarya</taxon>
        <taxon>Ascomycota</taxon>
        <taxon>Pezizomycotina</taxon>
        <taxon>Sordariomycetes</taxon>
        <taxon>Hypocreomycetidae</taxon>
        <taxon>Glomerellales</taxon>
        <taxon>Glomerellaceae</taxon>
        <taxon>Colletotrichum</taxon>
        <taxon>Colletotrichum orchidearum species complex</taxon>
    </lineage>
</organism>
<comment type="similarity">
    <text evidence="1">Belongs to the FAD-dependent oxidoreductase family.</text>
</comment>
<dbReference type="GO" id="GO:0050660">
    <property type="term" value="F:flavin adenine dinucleotide binding"/>
    <property type="evidence" value="ECO:0007669"/>
    <property type="project" value="TreeGrafter"/>
</dbReference>
<evidence type="ECO:0000313" key="7">
    <source>
        <dbReference type="Proteomes" id="UP000654918"/>
    </source>
</evidence>
<evidence type="ECO:0000313" key="6">
    <source>
        <dbReference type="EMBL" id="KAF6840905.1"/>
    </source>
</evidence>
<feature type="domain" description="FAD/NAD(P)-binding" evidence="5">
    <location>
        <begin position="4"/>
        <end position="305"/>
    </location>
</feature>
<protein>
    <recommendedName>
        <fullName evidence="5">FAD/NAD(P)-binding domain-containing protein</fullName>
    </recommendedName>
</protein>
<dbReference type="Proteomes" id="UP000654918">
    <property type="component" value="Unassembled WGS sequence"/>
</dbReference>
<dbReference type="InterPro" id="IPR023753">
    <property type="entry name" value="FAD/NAD-binding_dom"/>
</dbReference>
<keyword evidence="3" id="KW-0274">FAD</keyword>
<dbReference type="GO" id="GO:0004174">
    <property type="term" value="F:electron-transferring-flavoprotein dehydrogenase activity"/>
    <property type="evidence" value="ECO:0007669"/>
    <property type="project" value="TreeGrafter"/>
</dbReference>
<dbReference type="PANTHER" id="PTHR43735">
    <property type="entry name" value="APOPTOSIS-INDUCING FACTOR 1"/>
    <property type="match status" value="1"/>
</dbReference>
<sequence>MVKTVVVLGGAYGGLAVAHRLLKYTRQHEQDLRVILVSKVRHSPAAIGMEKEGSDTTHFYWNMASVRAIVPGVLKDEQVFQPIEDGFAQYPKESFEFVLGTATGLDLPRKSALVSTPSGPRSLPYDYLVLATGARSASPDMPWKSADSHEKTLGLLHETAEKVKAAKHIIIAGAGPTGVETAAEIRFEYKDKEVILLASDDEILGGDSAAKGIENEIVRLGVQVKRNARVANSRPLPDGKTEVALMNGETLKTDLYLPTMGLVPNSEYLDNSFLTDRKYVSVDDCMRVKGADNVWACGDLVSKPRAGFMVTDKQAAGVVKNIELAIKGKDQQVVKGMPVDIFVCSTGRSRGAGRVGWVKVPSLFVWAVKGRTLGSDWLPKYTNGSQW</sequence>
<keyword evidence="7" id="KW-1185">Reference proteome</keyword>
<gene>
    <name evidence="6" type="ORF">CPLU01_00901</name>
</gene>
<dbReference type="GO" id="GO:0005737">
    <property type="term" value="C:cytoplasm"/>
    <property type="evidence" value="ECO:0007669"/>
    <property type="project" value="TreeGrafter"/>
</dbReference>
<evidence type="ECO:0000256" key="2">
    <source>
        <dbReference type="ARBA" id="ARBA00022630"/>
    </source>
</evidence>
<proteinExistence type="inferred from homology"/>
<comment type="caution">
    <text evidence="6">The sequence shown here is derived from an EMBL/GenBank/DDBJ whole genome shotgun (WGS) entry which is preliminary data.</text>
</comment>
<keyword evidence="2" id="KW-0285">Flavoprotein</keyword>
<dbReference type="EMBL" id="WIGO01000005">
    <property type="protein sequence ID" value="KAF6840905.1"/>
    <property type="molecule type" value="Genomic_DNA"/>
</dbReference>